<gene>
    <name evidence="1" type="ORF">HHI36_006111</name>
</gene>
<comment type="caution">
    <text evidence="1">The sequence shown here is derived from an EMBL/GenBank/DDBJ whole genome shotgun (WGS) entry which is preliminary data.</text>
</comment>
<accession>A0ABD2NWL0</accession>
<dbReference type="AlphaFoldDB" id="A0ABD2NWL0"/>
<evidence type="ECO:0000313" key="1">
    <source>
        <dbReference type="EMBL" id="KAL3282953.1"/>
    </source>
</evidence>
<dbReference type="EMBL" id="JABFTP020000144">
    <property type="protein sequence ID" value="KAL3282953.1"/>
    <property type="molecule type" value="Genomic_DNA"/>
</dbReference>
<protein>
    <submittedName>
        <fullName evidence="1">Uncharacterized protein</fullName>
    </submittedName>
</protein>
<evidence type="ECO:0000313" key="2">
    <source>
        <dbReference type="Proteomes" id="UP001516400"/>
    </source>
</evidence>
<organism evidence="1 2">
    <name type="scientific">Cryptolaemus montrouzieri</name>
    <dbReference type="NCBI Taxonomy" id="559131"/>
    <lineage>
        <taxon>Eukaryota</taxon>
        <taxon>Metazoa</taxon>
        <taxon>Ecdysozoa</taxon>
        <taxon>Arthropoda</taxon>
        <taxon>Hexapoda</taxon>
        <taxon>Insecta</taxon>
        <taxon>Pterygota</taxon>
        <taxon>Neoptera</taxon>
        <taxon>Endopterygota</taxon>
        <taxon>Coleoptera</taxon>
        <taxon>Polyphaga</taxon>
        <taxon>Cucujiformia</taxon>
        <taxon>Coccinelloidea</taxon>
        <taxon>Coccinellidae</taxon>
        <taxon>Scymninae</taxon>
        <taxon>Scymnini</taxon>
        <taxon>Cryptolaemus</taxon>
    </lineage>
</organism>
<proteinExistence type="predicted"/>
<name>A0ABD2NWL0_9CUCU</name>
<sequence length="101" mass="11672">MNRADPDTIKIENQLDAAHTISRVKGDQLSEELYERLKEKYKSHLKISIRKRDLQMLNSDDNKNKAVWIVINEKIGKNEDSLKSTLTTSFTNTLRSLNIKA</sequence>
<dbReference type="Proteomes" id="UP001516400">
    <property type="component" value="Unassembled WGS sequence"/>
</dbReference>
<keyword evidence="2" id="KW-1185">Reference proteome</keyword>
<reference evidence="1 2" key="1">
    <citation type="journal article" date="2021" name="BMC Biol.">
        <title>Horizontally acquired antibacterial genes associated with adaptive radiation of ladybird beetles.</title>
        <authorList>
            <person name="Li H.S."/>
            <person name="Tang X.F."/>
            <person name="Huang Y.H."/>
            <person name="Xu Z.Y."/>
            <person name="Chen M.L."/>
            <person name="Du X.Y."/>
            <person name="Qiu B.Y."/>
            <person name="Chen P.T."/>
            <person name="Zhang W."/>
            <person name="Slipinski A."/>
            <person name="Escalona H.E."/>
            <person name="Waterhouse R.M."/>
            <person name="Zwick A."/>
            <person name="Pang H."/>
        </authorList>
    </citation>
    <scope>NUCLEOTIDE SEQUENCE [LARGE SCALE GENOMIC DNA]</scope>
    <source>
        <strain evidence="1">SYSU2018</strain>
    </source>
</reference>